<organism evidence="11 12">
    <name type="scientific">Streptomyces spectabilis</name>
    <dbReference type="NCBI Taxonomy" id="68270"/>
    <lineage>
        <taxon>Bacteria</taxon>
        <taxon>Bacillati</taxon>
        <taxon>Actinomycetota</taxon>
        <taxon>Actinomycetes</taxon>
        <taxon>Kitasatosporales</taxon>
        <taxon>Streptomycetaceae</taxon>
        <taxon>Streptomyces</taxon>
    </lineage>
</organism>
<dbReference type="GO" id="GO:0005886">
    <property type="term" value="C:plasma membrane"/>
    <property type="evidence" value="ECO:0007669"/>
    <property type="project" value="UniProtKB-SubCell"/>
</dbReference>
<evidence type="ECO:0000256" key="6">
    <source>
        <dbReference type="ARBA" id="ARBA00023136"/>
    </source>
</evidence>
<feature type="region of interest" description="Disordered" evidence="7">
    <location>
        <begin position="678"/>
        <end position="697"/>
    </location>
</feature>
<feature type="transmembrane region" description="Helical" evidence="8">
    <location>
        <begin position="608"/>
        <end position="631"/>
    </location>
</feature>
<dbReference type="InterPro" id="IPR004869">
    <property type="entry name" value="MMPL_dom"/>
</dbReference>
<gene>
    <name evidence="11" type="ORF">FH965_36930</name>
</gene>
<dbReference type="PANTHER" id="PTHR33406">
    <property type="entry name" value="MEMBRANE PROTEIN MJ1562-RELATED"/>
    <property type="match status" value="1"/>
</dbReference>
<protein>
    <submittedName>
        <fullName evidence="11">MMPL family transporter</fullName>
    </submittedName>
</protein>
<evidence type="ECO:0000313" key="11">
    <source>
        <dbReference type="EMBL" id="QDQ15462.1"/>
    </source>
</evidence>
<dbReference type="Proteomes" id="UP000316806">
    <property type="component" value="Chromosome"/>
</dbReference>
<keyword evidence="3" id="KW-1003">Cell membrane</keyword>
<evidence type="ECO:0000313" key="12">
    <source>
        <dbReference type="Proteomes" id="UP000316806"/>
    </source>
</evidence>
<feature type="transmembrane region" description="Helical" evidence="8">
    <location>
        <begin position="637"/>
        <end position="658"/>
    </location>
</feature>
<feature type="transmembrane region" description="Helical" evidence="8">
    <location>
        <begin position="195"/>
        <end position="215"/>
    </location>
</feature>
<dbReference type="Gene3D" id="1.20.1640.10">
    <property type="entry name" value="Multidrug efflux transporter AcrB transmembrane domain"/>
    <property type="match status" value="2"/>
</dbReference>
<keyword evidence="6 8" id="KW-0472">Membrane</keyword>
<comment type="similarity">
    <text evidence="2">Belongs to the resistance-nodulation-cell division (RND) (TC 2.A.6) family. MmpL subfamily.</text>
</comment>
<dbReference type="SUPFAM" id="SSF82866">
    <property type="entry name" value="Multidrug efflux transporter AcrB transmembrane domain"/>
    <property type="match status" value="2"/>
</dbReference>
<dbReference type="PANTHER" id="PTHR33406:SF11">
    <property type="entry name" value="MEMBRANE PROTEIN SCO6666-RELATED"/>
    <property type="match status" value="1"/>
</dbReference>
<evidence type="ECO:0000256" key="9">
    <source>
        <dbReference type="SAM" id="SignalP"/>
    </source>
</evidence>
<feature type="transmembrane region" description="Helical" evidence="8">
    <location>
        <begin position="221"/>
        <end position="246"/>
    </location>
</feature>
<evidence type="ECO:0000256" key="3">
    <source>
        <dbReference type="ARBA" id="ARBA00022475"/>
    </source>
</evidence>
<feature type="transmembrane region" description="Helical" evidence="8">
    <location>
        <begin position="273"/>
        <end position="295"/>
    </location>
</feature>
<dbReference type="InterPro" id="IPR050545">
    <property type="entry name" value="Mycobact_MmpL"/>
</dbReference>
<feature type="chain" id="PRO_5022077209" evidence="9">
    <location>
        <begin position="28"/>
        <end position="723"/>
    </location>
</feature>
<name>A0A516RIG8_STRST</name>
<feature type="domain" description="Membrane transport protein MMPL" evidence="10">
    <location>
        <begin position="46"/>
        <end position="352"/>
    </location>
</feature>
<dbReference type="AlphaFoldDB" id="A0A516RIG8"/>
<evidence type="ECO:0000256" key="8">
    <source>
        <dbReference type="SAM" id="Phobius"/>
    </source>
</evidence>
<dbReference type="EMBL" id="CP040916">
    <property type="protein sequence ID" value="QDQ15462.1"/>
    <property type="molecule type" value="Genomic_DNA"/>
</dbReference>
<keyword evidence="5 8" id="KW-1133">Transmembrane helix</keyword>
<sequence length="723" mass="74864">MTRVTARPRLVLLLAALVAALCAVAGAGTHERLANGGYTAKDTEADRAAATLARAGAAPPDLVLLVRTSTGVDAAAARRAGLGLTRELAAADGVASTRSYWITSDALLRSKDGRAALVTADLAGADRDATATARELVPELTGHRGPLDVSATGASWVSVQAAEASAQDLVTAELIAAPLTLLLLVVALRSLLAALVPVVIGALAVVGTTALLRALTYAMPVSVFAMNLTTALGFGLAVDYGLFLITRFREELGHSRAVPDAVARTVRTTGHTVVVSACTVALAMAALLVLPLPFLRSMACAGMAVALLAAAAAMAVVPPLLLLLGERIGRTGRPDSPLWRRAAKVVTRRPALYGIGCAVSLVLCAMPFGHVRFGLIDERTLPASTEAHATGEEIRGRFAAPAERTLTVVLPEAADAGAYRQRAAALNDVASVRAANLPGLGPVVTVVGTAEPQSPAAQRLVADLRSASPEGAQVAGRAAMLADTKSAVAERLPLAGGMLALTTWAMLFLLTRSVLLPFKALLVGALSLTASFGLVVHIFQDGHLRGVLGEFAVTGALDLTLPLLMAAVAFGLAIDYEIFLLSRVREQWLRGLNNRDAVVEGVARTGRLVTTAALAVALVTGVLATSGLTVLKLLGTGLAVAVLLDATVVRGMLVPAFLTLAGRANWWAPAWLSRGDQNTTRGREVRRRARLPGSGRRVAAHRRGGLLAGAGGRRERGNAMTRR</sequence>
<feature type="transmembrane region" description="Helical" evidence="8">
    <location>
        <begin position="492"/>
        <end position="511"/>
    </location>
</feature>
<evidence type="ECO:0000256" key="5">
    <source>
        <dbReference type="ARBA" id="ARBA00022989"/>
    </source>
</evidence>
<evidence type="ECO:0000256" key="2">
    <source>
        <dbReference type="ARBA" id="ARBA00010157"/>
    </source>
</evidence>
<evidence type="ECO:0000256" key="4">
    <source>
        <dbReference type="ARBA" id="ARBA00022692"/>
    </source>
</evidence>
<feature type="transmembrane region" description="Helical" evidence="8">
    <location>
        <begin position="169"/>
        <end position="188"/>
    </location>
</feature>
<feature type="transmembrane region" description="Helical" evidence="8">
    <location>
        <begin position="301"/>
        <end position="324"/>
    </location>
</feature>
<comment type="subcellular location">
    <subcellularLocation>
        <location evidence="1">Cell membrane</location>
        <topology evidence="1">Multi-pass membrane protein</topology>
    </subcellularLocation>
</comment>
<proteinExistence type="inferred from homology"/>
<feature type="transmembrane region" description="Helical" evidence="8">
    <location>
        <begin position="559"/>
        <end position="581"/>
    </location>
</feature>
<feature type="domain" description="Membrane transport protein MMPL" evidence="10">
    <location>
        <begin position="456"/>
        <end position="674"/>
    </location>
</feature>
<evidence type="ECO:0000256" key="1">
    <source>
        <dbReference type="ARBA" id="ARBA00004651"/>
    </source>
</evidence>
<reference evidence="11 12" key="1">
    <citation type="journal article" date="2019" name="J. Ind. Microbiol. Biotechnol.">
        <title>The complete genomic sequence of Streptomyces spectabilis NRRL-2792 and identification of secondary metabolite biosynthetic gene clusters.</title>
        <authorList>
            <person name="Sinha A."/>
            <person name="Phillips-Salemka S."/>
            <person name="Niraula T.A."/>
            <person name="Short K.A."/>
            <person name="Niraula N.P."/>
        </authorList>
    </citation>
    <scope>NUCLEOTIDE SEQUENCE [LARGE SCALE GENOMIC DNA]</scope>
    <source>
        <strain evidence="11 12">NRRL 2792</strain>
    </source>
</reference>
<evidence type="ECO:0000259" key="10">
    <source>
        <dbReference type="Pfam" id="PF03176"/>
    </source>
</evidence>
<feature type="signal peptide" evidence="9">
    <location>
        <begin position="1"/>
        <end position="27"/>
    </location>
</feature>
<dbReference type="RefSeq" id="WP_144322666.1">
    <property type="nucleotide sequence ID" value="NZ_CP040916.1"/>
</dbReference>
<feature type="transmembrane region" description="Helical" evidence="8">
    <location>
        <begin position="350"/>
        <end position="369"/>
    </location>
</feature>
<evidence type="ECO:0000256" key="7">
    <source>
        <dbReference type="SAM" id="MobiDB-lite"/>
    </source>
</evidence>
<dbReference type="Pfam" id="PF03176">
    <property type="entry name" value="MMPL"/>
    <property type="match status" value="2"/>
</dbReference>
<keyword evidence="4 8" id="KW-0812">Transmembrane</keyword>
<keyword evidence="9" id="KW-0732">Signal</keyword>
<accession>A0A516RIG8</accession>
<feature type="transmembrane region" description="Helical" evidence="8">
    <location>
        <begin position="518"/>
        <end position="539"/>
    </location>
</feature>